<organism evidence="2 3">
    <name type="scientific">Methanococcoides methylutens</name>
    <dbReference type="NCBI Taxonomy" id="2226"/>
    <lineage>
        <taxon>Archaea</taxon>
        <taxon>Methanobacteriati</taxon>
        <taxon>Methanobacteriota</taxon>
        <taxon>Stenosarchaea group</taxon>
        <taxon>Methanomicrobia</taxon>
        <taxon>Methanosarcinales</taxon>
        <taxon>Methanosarcinaceae</taxon>
        <taxon>Methanococcoides</taxon>
    </lineage>
</organism>
<evidence type="ECO:0000259" key="1">
    <source>
        <dbReference type="Pfam" id="PF08350"/>
    </source>
</evidence>
<gene>
    <name evidence="2" type="ORF">LI82_04685</name>
</gene>
<evidence type="ECO:0000313" key="3">
    <source>
        <dbReference type="Proteomes" id="UP000029859"/>
    </source>
</evidence>
<dbReference type="SUPFAM" id="SSF46785">
    <property type="entry name" value="Winged helix' DNA-binding domain"/>
    <property type="match status" value="1"/>
</dbReference>
<dbReference type="AlphaFoldDB" id="A0A099T2H0"/>
<dbReference type="InterPro" id="IPR036388">
    <property type="entry name" value="WH-like_DNA-bd_sf"/>
</dbReference>
<name>A0A099T2H0_METMT</name>
<dbReference type="InterPro" id="IPR036390">
    <property type="entry name" value="WH_DNA-bd_sf"/>
</dbReference>
<dbReference type="RefSeq" id="WP_048193716.1">
    <property type="nucleotide sequence ID" value="NZ_CAAGSM010000006.1"/>
</dbReference>
<dbReference type="InterPro" id="IPR013561">
    <property type="entry name" value="FilR1_middle_dom"/>
</dbReference>
<dbReference type="InterPro" id="IPR016490">
    <property type="entry name" value="Tscrpt_reg_HTH_AF0396-typ3"/>
</dbReference>
<sequence>MKKSLLDVLFMSEKRKAVLLLLEDGAKEMDTILNSLKTSRQSLLPQIKILKEHHLVTHYNDTYELTTVGKLIVDAMIPLLNKSEVLDADIDYWGSRNLDFIPSYLLEKISQLRNCEIINPSLTELFTIHKSHNPEYKESPSVYTVTTILYPDFDSILTEMFENNIDFYYIVSQELLDKIRTEYQDEFSKFIKNKSFNMYVYNKEMKFLYFTFDNVHSLISMLKNNGEFDNKFMLCRSQSAVDWTKELFEYYRKDSTPITEI</sequence>
<comment type="caution">
    <text evidence="2">The sequence shown here is derived from an EMBL/GenBank/DDBJ whole genome shotgun (WGS) entry which is preliminary data.</text>
</comment>
<accession>A0A099T2H0</accession>
<protein>
    <submittedName>
        <fullName evidence="2">Transcriptional regulator</fullName>
    </submittedName>
</protein>
<dbReference type="Proteomes" id="UP000029859">
    <property type="component" value="Unassembled WGS sequence"/>
</dbReference>
<dbReference type="Pfam" id="PF08350">
    <property type="entry name" value="FilR1_middle"/>
    <property type="match status" value="1"/>
</dbReference>
<dbReference type="EMBL" id="JRHO01000009">
    <property type="protein sequence ID" value="KGK99312.1"/>
    <property type="molecule type" value="Genomic_DNA"/>
</dbReference>
<dbReference type="OrthoDB" id="11410at2157"/>
<proteinExistence type="predicted"/>
<reference evidence="2 3" key="1">
    <citation type="submission" date="2014-09" db="EMBL/GenBank/DDBJ databases">
        <title>Draft genome sequence of an obligately methylotrophic methanogen, Methanococcoides methylutens, isolated from marine sediment.</title>
        <authorList>
            <person name="Guan Y."/>
            <person name="Ngugi D.K."/>
            <person name="Blom J."/>
            <person name="Ali S."/>
            <person name="Ferry J.G."/>
            <person name="Stingl U."/>
        </authorList>
    </citation>
    <scope>NUCLEOTIDE SEQUENCE [LARGE SCALE GENOMIC DNA]</scope>
    <source>
        <strain evidence="2 3">DSM 2657</strain>
    </source>
</reference>
<keyword evidence="3" id="KW-1185">Reference proteome</keyword>
<dbReference type="Gene3D" id="1.10.10.10">
    <property type="entry name" value="Winged helix-like DNA-binding domain superfamily/Winged helix DNA-binding domain"/>
    <property type="match status" value="1"/>
</dbReference>
<dbReference type="PIRSF" id="PIRSF006692">
    <property type="entry name" value="TF_HTH_AF0396_prd"/>
    <property type="match status" value="1"/>
</dbReference>
<evidence type="ECO:0000313" key="2">
    <source>
        <dbReference type="EMBL" id="KGK99312.1"/>
    </source>
</evidence>
<feature type="domain" description="Methanogenesis regulatory protein FilR1 middle" evidence="1">
    <location>
        <begin position="135"/>
        <end position="254"/>
    </location>
</feature>